<evidence type="ECO:0000256" key="1">
    <source>
        <dbReference type="SAM" id="SignalP"/>
    </source>
</evidence>
<sequence length="218" mass="25033">MQGKFLKVTLLSVAIALSVAPMQAEAKMDEHAVVKKQKYTQSMVNLKNDLRRLWIEHALWTRNYIISDIAGLEDQEKTLNRLLKNQQDIGNAFKPYYGEAAGNQLAELLKEHILLAGKVLDAAKTSNKADFEKYNKEWYRNADDLAVFLSKANPYWSEKALKDILYKHLDMITIDVTARLKKDWDADIAEFDKGVDHLIMLADFLSEGVIQQFPKQFK</sequence>
<dbReference type="EMBL" id="BMHE01000049">
    <property type="protein sequence ID" value="GGA06003.1"/>
    <property type="molecule type" value="Genomic_DNA"/>
</dbReference>
<evidence type="ECO:0008006" key="4">
    <source>
        <dbReference type="Google" id="ProtNLM"/>
    </source>
</evidence>
<feature type="chain" id="PRO_5046535923" description="Glycosyltransferase" evidence="1">
    <location>
        <begin position="27"/>
        <end position="218"/>
    </location>
</feature>
<keyword evidence="3" id="KW-1185">Reference proteome</keyword>
<feature type="signal peptide" evidence="1">
    <location>
        <begin position="1"/>
        <end position="26"/>
    </location>
</feature>
<evidence type="ECO:0000313" key="2">
    <source>
        <dbReference type="EMBL" id="GGA06003.1"/>
    </source>
</evidence>
<reference evidence="3" key="1">
    <citation type="journal article" date="2019" name="Int. J. Syst. Evol. Microbiol.">
        <title>The Global Catalogue of Microorganisms (GCM) 10K type strain sequencing project: providing services to taxonomists for standard genome sequencing and annotation.</title>
        <authorList>
            <consortium name="The Broad Institute Genomics Platform"/>
            <consortium name="The Broad Institute Genome Sequencing Center for Infectious Disease"/>
            <person name="Wu L."/>
            <person name="Ma J."/>
        </authorList>
    </citation>
    <scope>NUCLEOTIDE SEQUENCE [LARGE SCALE GENOMIC DNA]</scope>
    <source>
        <strain evidence="3">CGMCC 1.15043</strain>
    </source>
</reference>
<keyword evidence="1" id="KW-0732">Signal</keyword>
<accession>A0ABQ1FBK6</accession>
<dbReference type="RefSeq" id="WP_189018844.1">
    <property type="nucleotide sequence ID" value="NZ_BMHE01000049.1"/>
</dbReference>
<evidence type="ECO:0000313" key="3">
    <source>
        <dbReference type="Proteomes" id="UP000615455"/>
    </source>
</evidence>
<name>A0ABQ1FBK6_9BACL</name>
<protein>
    <recommendedName>
        <fullName evidence="4">Glycosyltransferase</fullName>
    </recommendedName>
</protein>
<proteinExistence type="predicted"/>
<gene>
    <name evidence="2" type="ORF">GCM10008018_59930</name>
</gene>
<organism evidence="2 3">
    <name type="scientific">Paenibacillus marchantiophytorum</name>
    <dbReference type="NCBI Taxonomy" id="1619310"/>
    <lineage>
        <taxon>Bacteria</taxon>
        <taxon>Bacillati</taxon>
        <taxon>Bacillota</taxon>
        <taxon>Bacilli</taxon>
        <taxon>Bacillales</taxon>
        <taxon>Paenibacillaceae</taxon>
        <taxon>Paenibacillus</taxon>
    </lineage>
</organism>
<comment type="caution">
    <text evidence="2">The sequence shown here is derived from an EMBL/GenBank/DDBJ whole genome shotgun (WGS) entry which is preliminary data.</text>
</comment>
<dbReference type="Proteomes" id="UP000615455">
    <property type="component" value="Unassembled WGS sequence"/>
</dbReference>